<feature type="domain" description="SpoVT-AbrB" evidence="2">
    <location>
        <begin position="3"/>
        <end position="48"/>
    </location>
</feature>
<accession>A0A2T1C826</accession>
<dbReference type="InterPro" id="IPR037914">
    <property type="entry name" value="SpoVT-AbrB_sf"/>
</dbReference>
<dbReference type="Proteomes" id="UP000238762">
    <property type="component" value="Unassembled WGS sequence"/>
</dbReference>
<keyword evidence="1" id="KW-0238">DNA-binding</keyword>
<keyword evidence="4" id="KW-1185">Reference proteome</keyword>
<comment type="caution">
    <text evidence="3">The sequence shown here is derived from an EMBL/GenBank/DDBJ whole genome shotgun (WGS) entry which is preliminary data.</text>
</comment>
<protein>
    <submittedName>
        <fullName evidence="3">AbrB family transcriptional regulator</fullName>
    </submittedName>
</protein>
<dbReference type="InterPro" id="IPR007159">
    <property type="entry name" value="SpoVT-AbrB_dom"/>
</dbReference>
<dbReference type="Pfam" id="PF04014">
    <property type="entry name" value="MazE_antitoxin"/>
    <property type="match status" value="1"/>
</dbReference>
<dbReference type="SMART" id="SM00966">
    <property type="entry name" value="SpoVT_AbrB"/>
    <property type="match status" value="1"/>
</dbReference>
<gene>
    <name evidence="3" type="ORF">C7B64_04265</name>
</gene>
<reference evidence="3 4" key="2">
    <citation type="submission" date="2018-03" db="EMBL/GenBank/DDBJ databases">
        <title>The ancient ancestry and fast evolution of plastids.</title>
        <authorList>
            <person name="Moore K.R."/>
            <person name="Magnabosco C."/>
            <person name="Momper L."/>
            <person name="Gold D.A."/>
            <person name="Bosak T."/>
            <person name="Fournier G.P."/>
        </authorList>
    </citation>
    <scope>NUCLEOTIDE SEQUENCE [LARGE SCALE GENOMIC DNA]</scope>
    <source>
        <strain evidence="3 4">CCAP 1448/3</strain>
    </source>
</reference>
<dbReference type="SUPFAM" id="SSF89447">
    <property type="entry name" value="AbrB/MazE/MraZ-like"/>
    <property type="match status" value="1"/>
</dbReference>
<dbReference type="AlphaFoldDB" id="A0A2T1C826"/>
<dbReference type="Gene3D" id="2.10.260.10">
    <property type="match status" value="1"/>
</dbReference>
<evidence type="ECO:0000256" key="1">
    <source>
        <dbReference type="PROSITE-ProRule" id="PRU01076"/>
    </source>
</evidence>
<dbReference type="GO" id="GO:0003677">
    <property type="term" value="F:DNA binding"/>
    <property type="evidence" value="ECO:0007669"/>
    <property type="project" value="UniProtKB-UniRule"/>
</dbReference>
<dbReference type="OrthoDB" id="427203at2"/>
<evidence type="ECO:0000259" key="2">
    <source>
        <dbReference type="PROSITE" id="PS51740"/>
    </source>
</evidence>
<evidence type="ECO:0000313" key="3">
    <source>
        <dbReference type="EMBL" id="PSB04396.1"/>
    </source>
</evidence>
<name>A0A2T1C826_9CYAN</name>
<dbReference type="PROSITE" id="PS51740">
    <property type="entry name" value="SPOVT_ABRB"/>
    <property type="match status" value="1"/>
</dbReference>
<evidence type="ECO:0000313" key="4">
    <source>
        <dbReference type="Proteomes" id="UP000238762"/>
    </source>
</evidence>
<dbReference type="RefSeq" id="WP_106287411.1">
    <property type="nucleotide sequence ID" value="NZ_CAWNTC010000192.1"/>
</dbReference>
<sequence>MIQTIVHVNEQGRIVIPAQFRQQLGLVPGSKLVARIDAGRLVLEKPEDVLKRLRATFNSPDSLVEELIKERRIEATNE</sequence>
<proteinExistence type="predicted"/>
<reference evidence="3 4" key="1">
    <citation type="submission" date="2018-02" db="EMBL/GenBank/DDBJ databases">
        <authorList>
            <person name="Cohen D.B."/>
            <person name="Kent A.D."/>
        </authorList>
    </citation>
    <scope>NUCLEOTIDE SEQUENCE [LARGE SCALE GENOMIC DNA]</scope>
    <source>
        <strain evidence="3 4">CCAP 1448/3</strain>
    </source>
</reference>
<dbReference type="NCBIfam" id="TIGR01439">
    <property type="entry name" value="lp_hng_hel_AbrB"/>
    <property type="match status" value="1"/>
</dbReference>
<dbReference type="EMBL" id="PVWJ01000013">
    <property type="protein sequence ID" value="PSB04396.1"/>
    <property type="molecule type" value="Genomic_DNA"/>
</dbReference>
<organism evidence="3 4">
    <name type="scientific">Merismopedia glauca CCAP 1448/3</name>
    <dbReference type="NCBI Taxonomy" id="1296344"/>
    <lineage>
        <taxon>Bacteria</taxon>
        <taxon>Bacillati</taxon>
        <taxon>Cyanobacteriota</taxon>
        <taxon>Cyanophyceae</taxon>
        <taxon>Synechococcales</taxon>
        <taxon>Merismopediaceae</taxon>
        <taxon>Merismopedia</taxon>
    </lineage>
</organism>